<dbReference type="SMART" id="SM00342">
    <property type="entry name" value="HTH_ARAC"/>
    <property type="match status" value="1"/>
</dbReference>
<dbReference type="FunFam" id="1.10.10.10:FF:000214">
    <property type="entry name" value="Methylated-DNA--protein-cysteine methyltransferase"/>
    <property type="match status" value="1"/>
</dbReference>
<dbReference type="PANTHER" id="PTHR10815:SF5">
    <property type="entry name" value="METHYLATED-DNA--PROTEIN-CYSTEINE METHYLTRANSFERASE"/>
    <property type="match status" value="1"/>
</dbReference>
<comment type="catalytic activity">
    <reaction evidence="9">
        <text>a 6-O-methyl-2'-deoxyguanosine in DNA + L-cysteinyl-[protein] = S-methyl-L-cysteinyl-[protein] + a 2'-deoxyguanosine in DNA</text>
        <dbReference type="Rhea" id="RHEA:24000"/>
        <dbReference type="Rhea" id="RHEA-COMP:10131"/>
        <dbReference type="Rhea" id="RHEA-COMP:10132"/>
        <dbReference type="Rhea" id="RHEA-COMP:11367"/>
        <dbReference type="Rhea" id="RHEA-COMP:11368"/>
        <dbReference type="ChEBI" id="CHEBI:29950"/>
        <dbReference type="ChEBI" id="CHEBI:82612"/>
        <dbReference type="ChEBI" id="CHEBI:85445"/>
        <dbReference type="ChEBI" id="CHEBI:85448"/>
        <dbReference type="EC" id="2.1.1.63"/>
    </reaction>
</comment>
<comment type="cofactor">
    <cofactor evidence="11">
        <name>Zn(2+)</name>
        <dbReference type="ChEBI" id="CHEBI:29105"/>
    </cofactor>
    <text evidence="11">Binds 1 zinc ion per subunit.</text>
</comment>
<name>A0A1E5KZC1_9ENTE</name>
<dbReference type="SUPFAM" id="SSF46767">
    <property type="entry name" value="Methylated DNA-protein cysteine methyltransferase, C-terminal domain"/>
    <property type="match status" value="1"/>
</dbReference>
<evidence type="ECO:0000259" key="12">
    <source>
        <dbReference type="PROSITE" id="PS01124"/>
    </source>
</evidence>
<dbReference type="GO" id="GO:0003908">
    <property type="term" value="F:methylated-DNA-[protein]-cysteine S-methyltransferase activity"/>
    <property type="evidence" value="ECO:0007669"/>
    <property type="project" value="UniProtKB-EC"/>
</dbReference>
<organism evidence="13 14">
    <name type="scientific">Enterococcus rivorum</name>
    <dbReference type="NCBI Taxonomy" id="762845"/>
    <lineage>
        <taxon>Bacteria</taxon>
        <taxon>Bacillati</taxon>
        <taxon>Bacillota</taxon>
        <taxon>Bacilli</taxon>
        <taxon>Lactobacillales</taxon>
        <taxon>Enterococcaceae</taxon>
        <taxon>Enterococcus</taxon>
    </lineage>
</organism>
<evidence type="ECO:0000256" key="4">
    <source>
        <dbReference type="ARBA" id="ARBA00022603"/>
    </source>
</evidence>
<dbReference type="InterPro" id="IPR014048">
    <property type="entry name" value="MethylDNA_cys_MeTrfase_DNA-bd"/>
</dbReference>
<gene>
    <name evidence="13" type="ORF">BCR26_10875</name>
</gene>
<dbReference type="Pfam" id="PF02805">
    <property type="entry name" value="Ada_Zn_binding"/>
    <property type="match status" value="1"/>
</dbReference>
<evidence type="ECO:0000256" key="6">
    <source>
        <dbReference type="ARBA" id="ARBA00022763"/>
    </source>
</evidence>
<dbReference type="Pfam" id="PF01035">
    <property type="entry name" value="DNA_binding_1"/>
    <property type="match status" value="1"/>
</dbReference>
<dbReference type="InterPro" id="IPR016221">
    <property type="entry name" value="Bifunct_regulatory_prot_Ada"/>
</dbReference>
<dbReference type="PROSITE" id="PS00374">
    <property type="entry name" value="MGMT"/>
    <property type="match status" value="1"/>
</dbReference>
<dbReference type="Gene3D" id="3.40.10.10">
    <property type="entry name" value="DNA Methylphosphotriester Repair Domain"/>
    <property type="match status" value="1"/>
</dbReference>
<feature type="binding site" evidence="11">
    <location>
        <position position="41"/>
    </location>
    <ligand>
        <name>Zn(2+)</name>
        <dbReference type="ChEBI" id="CHEBI:29105"/>
    </ligand>
</feature>
<comment type="similarity">
    <text evidence="2">Belongs to the MGMT family.</text>
</comment>
<evidence type="ECO:0000256" key="3">
    <source>
        <dbReference type="ARBA" id="ARBA00011918"/>
    </source>
</evidence>
<dbReference type="PANTHER" id="PTHR10815">
    <property type="entry name" value="METHYLATED-DNA--PROTEIN-CYSTEINE METHYLTRANSFERASE"/>
    <property type="match status" value="1"/>
</dbReference>
<dbReference type="RefSeq" id="WP_069697849.1">
    <property type="nucleotide sequence ID" value="NZ_JAGGMA010000020.1"/>
</dbReference>
<feature type="binding site" evidence="11">
    <location>
        <position position="37"/>
    </location>
    <ligand>
        <name>Zn(2+)</name>
        <dbReference type="ChEBI" id="CHEBI:29105"/>
    </ligand>
</feature>
<keyword evidence="11" id="KW-0862">Zinc</keyword>
<dbReference type="InterPro" id="IPR018060">
    <property type="entry name" value="HTH_AraC"/>
</dbReference>
<dbReference type="GO" id="GO:0008270">
    <property type="term" value="F:zinc ion binding"/>
    <property type="evidence" value="ECO:0007669"/>
    <property type="project" value="InterPro"/>
</dbReference>
<dbReference type="InterPro" id="IPR001497">
    <property type="entry name" value="MethylDNA_cys_MeTrfase_AS"/>
</dbReference>
<dbReference type="Gene3D" id="1.10.10.60">
    <property type="entry name" value="Homeodomain-like"/>
    <property type="match status" value="1"/>
</dbReference>
<dbReference type="PIRSF" id="PIRSF000409">
    <property type="entry name" value="Ada"/>
    <property type="match status" value="1"/>
</dbReference>
<keyword evidence="4 13" id="KW-0489">Methyltransferase</keyword>
<evidence type="ECO:0000256" key="9">
    <source>
        <dbReference type="ARBA" id="ARBA00049348"/>
    </source>
</evidence>
<feature type="binding site" evidence="11">
    <location>
        <position position="71"/>
    </location>
    <ligand>
        <name>Zn(2+)</name>
        <dbReference type="ChEBI" id="CHEBI:29105"/>
    </ligand>
</feature>
<evidence type="ECO:0000313" key="13">
    <source>
        <dbReference type="EMBL" id="OEH83173.1"/>
    </source>
</evidence>
<keyword evidence="6" id="KW-0227">DNA damage</keyword>
<feature type="active site" description="Nucleophile; methyl group acceptor from either O6-methylguanine or O4-methylthymine" evidence="10">
    <location>
        <position position="318"/>
    </location>
</feature>
<feature type="binding site" evidence="11">
    <location>
        <position position="68"/>
    </location>
    <ligand>
        <name>Zn(2+)</name>
        <dbReference type="ChEBI" id="CHEBI:29105"/>
    </ligand>
</feature>
<feature type="domain" description="HTH araC/xylS-type" evidence="12">
    <location>
        <begin position="85"/>
        <end position="181"/>
    </location>
</feature>
<keyword evidence="5 13" id="KW-0808">Transferase</keyword>
<proteinExistence type="inferred from homology"/>
<dbReference type="GO" id="GO:0043565">
    <property type="term" value="F:sequence-specific DNA binding"/>
    <property type="evidence" value="ECO:0007669"/>
    <property type="project" value="InterPro"/>
</dbReference>
<dbReference type="GO" id="GO:0032259">
    <property type="term" value="P:methylation"/>
    <property type="evidence" value="ECO:0007669"/>
    <property type="project" value="UniProtKB-KW"/>
</dbReference>
<dbReference type="NCBIfam" id="TIGR00589">
    <property type="entry name" value="ogt"/>
    <property type="match status" value="1"/>
</dbReference>
<evidence type="ECO:0000256" key="10">
    <source>
        <dbReference type="PIRSR" id="PIRSR000409-1"/>
    </source>
</evidence>
<dbReference type="AlphaFoldDB" id="A0A1E5KZC1"/>
<dbReference type="InterPro" id="IPR036631">
    <property type="entry name" value="MGMT_N_sf"/>
</dbReference>
<evidence type="ECO:0000256" key="1">
    <source>
        <dbReference type="ARBA" id="ARBA00001286"/>
    </source>
</evidence>
<reference evidence="13 14" key="1">
    <citation type="submission" date="2016-09" db="EMBL/GenBank/DDBJ databases">
        <authorList>
            <person name="Capua I."/>
            <person name="De Benedictis P."/>
            <person name="Joannis T."/>
            <person name="Lombin L.H."/>
            <person name="Cattoli G."/>
        </authorList>
    </citation>
    <scope>NUCLEOTIDE SEQUENCE [LARGE SCALE GENOMIC DNA]</scope>
    <source>
        <strain evidence="13 14">LMG 25899</strain>
    </source>
</reference>
<keyword evidence="8" id="KW-0234">DNA repair</keyword>
<accession>A0A1E5KZC1</accession>
<sequence length="348" mass="39487">MITNEQTKKKYYQAMLEKDSNYDGIFFAGITTTGIFCHATCPARKPKYENCAFYETAEEALLSGFRPCKRCRPLSYPKELSPVVQQIVSLVEENPDKRWKDADFERLGIHAATARRQFKKKYGMTFVQYARARRMGIALKEIKAGEKVIHAQIDSGYESSSGFNDAFFKIMGHSPNKSRESINLYGNWIDTKLGPMLSIADENFLYLLEFVDRRGLEREIERLRQKLNAAIIPGKTVISEKIEAELKVYFQTGLAKFETPYQLIGSDFQKSVWKELLKIEKGKTSTYKELAEKLGNPKAMRAVGNANGANQLAIIIPCHRVVQSDGTIGGYGGGVERKRWLLNHEKNG</sequence>
<comment type="catalytic activity">
    <reaction evidence="1">
        <text>a 4-O-methyl-thymidine in DNA + L-cysteinyl-[protein] = a thymidine in DNA + S-methyl-L-cysteinyl-[protein]</text>
        <dbReference type="Rhea" id="RHEA:53428"/>
        <dbReference type="Rhea" id="RHEA-COMP:10131"/>
        <dbReference type="Rhea" id="RHEA-COMP:10132"/>
        <dbReference type="Rhea" id="RHEA-COMP:13555"/>
        <dbReference type="Rhea" id="RHEA-COMP:13556"/>
        <dbReference type="ChEBI" id="CHEBI:29950"/>
        <dbReference type="ChEBI" id="CHEBI:82612"/>
        <dbReference type="ChEBI" id="CHEBI:137386"/>
        <dbReference type="ChEBI" id="CHEBI:137387"/>
        <dbReference type="EC" id="2.1.1.63"/>
    </reaction>
</comment>
<dbReference type="EC" id="2.1.1.63" evidence="3"/>
<dbReference type="InterPro" id="IPR036388">
    <property type="entry name" value="WH-like_DNA-bd_sf"/>
</dbReference>
<dbReference type="EMBL" id="MIEK01000011">
    <property type="protein sequence ID" value="OEH83173.1"/>
    <property type="molecule type" value="Genomic_DNA"/>
</dbReference>
<keyword evidence="11" id="KW-0479">Metal-binding</keyword>
<evidence type="ECO:0000256" key="7">
    <source>
        <dbReference type="ARBA" id="ARBA00023159"/>
    </source>
</evidence>
<dbReference type="InterPro" id="IPR036217">
    <property type="entry name" value="MethylDNA_cys_MeTrfase_DNAb"/>
</dbReference>
<dbReference type="Proteomes" id="UP000095256">
    <property type="component" value="Unassembled WGS sequence"/>
</dbReference>
<comment type="caution">
    <text evidence="13">The sequence shown here is derived from an EMBL/GenBank/DDBJ whole genome shotgun (WGS) entry which is preliminary data.</text>
</comment>
<dbReference type="Pfam" id="PF12833">
    <property type="entry name" value="HTH_18"/>
    <property type="match status" value="1"/>
</dbReference>
<dbReference type="STRING" id="762845.BCR26_10875"/>
<dbReference type="Gene3D" id="1.10.10.10">
    <property type="entry name" value="Winged helix-like DNA-binding domain superfamily/Winged helix DNA-binding domain"/>
    <property type="match status" value="1"/>
</dbReference>
<dbReference type="SUPFAM" id="SSF53155">
    <property type="entry name" value="Methylated DNA-protein cysteine methyltransferase domain"/>
    <property type="match status" value="1"/>
</dbReference>
<dbReference type="GO" id="GO:0006281">
    <property type="term" value="P:DNA repair"/>
    <property type="evidence" value="ECO:0007669"/>
    <property type="project" value="UniProtKB-KW"/>
</dbReference>
<evidence type="ECO:0000256" key="5">
    <source>
        <dbReference type="ARBA" id="ARBA00022679"/>
    </source>
</evidence>
<protein>
    <recommendedName>
        <fullName evidence="3">methylated-DNA--[protein]-cysteine S-methyltransferase</fullName>
        <ecNumber evidence="3">2.1.1.63</ecNumber>
    </recommendedName>
</protein>
<dbReference type="GO" id="GO:0003700">
    <property type="term" value="F:DNA-binding transcription factor activity"/>
    <property type="evidence" value="ECO:0007669"/>
    <property type="project" value="InterPro"/>
</dbReference>
<evidence type="ECO:0000313" key="14">
    <source>
        <dbReference type="Proteomes" id="UP000095256"/>
    </source>
</evidence>
<evidence type="ECO:0000256" key="2">
    <source>
        <dbReference type="ARBA" id="ARBA00008711"/>
    </source>
</evidence>
<evidence type="ECO:0000256" key="11">
    <source>
        <dbReference type="PIRSR" id="PIRSR000409-3"/>
    </source>
</evidence>
<dbReference type="CDD" id="cd06445">
    <property type="entry name" value="ATase"/>
    <property type="match status" value="1"/>
</dbReference>
<dbReference type="SUPFAM" id="SSF57884">
    <property type="entry name" value="Ada DNA repair protein, N-terminal domain (N-Ada 10)"/>
    <property type="match status" value="1"/>
</dbReference>
<feature type="active site" description="Nucleophile; methyl group acceptor from methylphosphotriester" evidence="10">
    <location>
        <position position="37"/>
    </location>
</feature>
<dbReference type="InterPro" id="IPR035451">
    <property type="entry name" value="Ada-like_dom_sf"/>
</dbReference>
<evidence type="ECO:0000256" key="8">
    <source>
        <dbReference type="ARBA" id="ARBA00023204"/>
    </source>
</evidence>
<dbReference type="InterPro" id="IPR004026">
    <property type="entry name" value="Ada_DNA_repair_Zn-bd"/>
</dbReference>
<keyword evidence="7" id="KW-0010">Activator</keyword>
<dbReference type="PROSITE" id="PS01124">
    <property type="entry name" value="HTH_ARAC_FAMILY_2"/>
    <property type="match status" value="1"/>
</dbReference>
<keyword evidence="14" id="KW-1185">Reference proteome</keyword>